<dbReference type="AlphaFoldDB" id="A0A936F3M9"/>
<protein>
    <submittedName>
        <fullName evidence="3">DUF2384 domain-containing protein</fullName>
    </submittedName>
</protein>
<reference evidence="3 4" key="1">
    <citation type="submission" date="2020-10" db="EMBL/GenBank/DDBJ databases">
        <title>Connecting structure to function with the recovery of over 1000 high-quality activated sludge metagenome-assembled genomes encoding full-length rRNA genes using long-read sequencing.</title>
        <authorList>
            <person name="Singleton C.M."/>
            <person name="Petriglieri F."/>
            <person name="Kristensen J.M."/>
            <person name="Kirkegaard R.H."/>
            <person name="Michaelsen T.Y."/>
            <person name="Andersen M.H."/>
            <person name="Karst S.M."/>
            <person name="Dueholm M.S."/>
            <person name="Nielsen P.H."/>
            <person name="Albertsen M."/>
        </authorList>
    </citation>
    <scope>NUCLEOTIDE SEQUENCE [LARGE SCALE GENOMIC DNA]</scope>
    <source>
        <strain evidence="3">OdNE_18-Q3-R46-58_MAXAC.008</strain>
    </source>
</reference>
<dbReference type="InterPro" id="IPR024467">
    <property type="entry name" value="Xre/MbcA/ParS-like_toxin-bd"/>
</dbReference>
<evidence type="ECO:0000313" key="3">
    <source>
        <dbReference type="EMBL" id="MBK8573416.1"/>
    </source>
</evidence>
<evidence type="ECO:0000256" key="1">
    <source>
        <dbReference type="SAM" id="MobiDB-lite"/>
    </source>
</evidence>
<evidence type="ECO:0000259" key="2">
    <source>
        <dbReference type="Pfam" id="PF09722"/>
    </source>
</evidence>
<feature type="domain" description="Antitoxin Xre/MbcA/ParS-like toxin-binding" evidence="2">
    <location>
        <begin position="97"/>
        <end position="143"/>
    </location>
</feature>
<comment type="caution">
    <text evidence="3">The sequence shown here is derived from an EMBL/GenBank/DDBJ whole genome shotgun (WGS) entry which is preliminary data.</text>
</comment>
<proteinExistence type="predicted"/>
<dbReference type="EMBL" id="JADKCH010000018">
    <property type="protein sequence ID" value="MBK8573416.1"/>
    <property type="molecule type" value="Genomic_DNA"/>
</dbReference>
<evidence type="ECO:0000313" key="4">
    <source>
        <dbReference type="Proteomes" id="UP000709959"/>
    </source>
</evidence>
<accession>A0A936F3M9</accession>
<feature type="region of interest" description="Disordered" evidence="1">
    <location>
        <begin position="1"/>
        <end position="27"/>
    </location>
</feature>
<organism evidence="3 4">
    <name type="scientific">Candidatus Geothrix odensensis</name>
    <dbReference type="NCBI Taxonomy" id="2954440"/>
    <lineage>
        <taxon>Bacteria</taxon>
        <taxon>Pseudomonadati</taxon>
        <taxon>Acidobacteriota</taxon>
        <taxon>Holophagae</taxon>
        <taxon>Holophagales</taxon>
        <taxon>Holophagaceae</taxon>
        <taxon>Geothrix</taxon>
    </lineage>
</organism>
<sequence>MKSAASPSFKRASSSVLEHRPATPTEPKLTPLAAALRTFNRVTESLGMVTDQKLKIINLGKTKYFDSLKQPAPSLNLDSEDRLGYFLLIVELAGDLVGDTGDWLRSPNTAPIFGGKAPLDLLLAGRMEGMFTTLNYLKASYGGWA</sequence>
<dbReference type="Proteomes" id="UP000709959">
    <property type="component" value="Unassembled WGS sequence"/>
</dbReference>
<dbReference type="Pfam" id="PF09722">
    <property type="entry name" value="Xre_MbcA_ParS_C"/>
    <property type="match status" value="1"/>
</dbReference>
<name>A0A936F3M9_9BACT</name>
<gene>
    <name evidence="3" type="ORF">IPN91_12410</name>
</gene>